<evidence type="ECO:0000313" key="2">
    <source>
        <dbReference type="EMBL" id="KAJ7605190.1"/>
    </source>
</evidence>
<organism evidence="3 4">
    <name type="scientific">Roridomyces roridus</name>
    <dbReference type="NCBI Taxonomy" id="1738132"/>
    <lineage>
        <taxon>Eukaryota</taxon>
        <taxon>Fungi</taxon>
        <taxon>Dikarya</taxon>
        <taxon>Basidiomycota</taxon>
        <taxon>Agaricomycotina</taxon>
        <taxon>Agaricomycetes</taxon>
        <taxon>Agaricomycetidae</taxon>
        <taxon>Agaricales</taxon>
        <taxon>Marasmiineae</taxon>
        <taxon>Mycenaceae</taxon>
        <taxon>Roridomyces</taxon>
    </lineage>
</organism>
<comment type="caution">
    <text evidence="3">The sequence shown here is derived from an EMBL/GenBank/DDBJ whole genome shotgun (WGS) entry which is preliminary data.</text>
</comment>
<dbReference type="Pfam" id="PF20236">
    <property type="entry name" value="DUF6593"/>
    <property type="match status" value="1"/>
</dbReference>
<evidence type="ECO:0000313" key="3">
    <source>
        <dbReference type="EMBL" id="KAJ7617038.1"/>
    </source>
</evidence>
<keyword evidence="4" id="KW-1185">Reference proteome</keyword>
<accession>A0AAD7FGA3</accession>
<reference evidence="3" key="1">
    <citation type="submission" date="2023-03" db="EMBL/GenBank/DDBJ databases">
        <title>Massive genome expansion in bonnet fungi (Mycena s.s.) driven by repeated elements and novel gene families across ecological guilds.</title>
        <authorList>
            <consortium name="Lawrence Berkeley National Laboratory"/>
            <person name="Harder C.B."/>
            <person name="Miyauchi S."/>
            <person name="Viragh M."/>
            <person name="Kuo A."/>
            <person name="Thoen E."/>
            <person name="Andreopoulos B."/>
            <person name="Lu D."/>
            <person name="Skrede I."/>
            <person name="Drula E."/>
            <person name="Henrissat B."/>
            <person name="Morin E."/>
            <person name="Kohler A."/>
            <person name="Barry K."/>
            <person name="LaButti K."/>
            <person name="Morin E."/>
            <person name="Salamov A."/>
            <person name="Lipzen A."/>
            <person name="Mereny Z."/>
            <person name="Hegedus B."/>
            <person name="Baldrian P."/>
            <person name="Stursova M."/>
            <person name="Weitz H."/>
            <person name="Taylor A."/>
            <person name="Grigoriev I.V."/>
            <person name="Nagy L.G."/>
            <person name="Martin F."/>
            <person name="Kauserud H."/>
        </authorList>
    </citation>
    <scope>NUCLEOTIDE SEQUENCE</scope>
    <source>
        <strain evidence="3">9284</strain>
    </source>
</reference>
<dbReference type="AlphaFoldDB" id="A0AAD7FGA3"/>
<proteinExistence type="predicted"/>
<dbReference type="EMBL" id="JARKIF010000021">
    <property type="protein sequence ID" value="KAJ7617038.1"/>
    <property type="molecule type" value="Genomic_DNA"/>
</dbReference>
<gene>
    <name evidence="3" type="ORF">FB45DRAFT_756936</name>
    <name evidence="2" type="ORF">FB45DRAFT_767437</name>
</gene>
<name>A0AAD7FGA3_9AGAR</name>
<evidence type="ECO:0000313" key="4">
    <source>
        <dbReference type="Proteomes" id="UP001221142"/>
    </source>
</evidence>
<dbReference type="InterPro" id="IPR046528">
    <property type="entry name" value="DUF6593"/>
</dbReference>
<dbReference type="EMBL" id="JARKIF010000080">
    <property type="protein sequence ID" value="KAJ7605190.1"/>
    <property type="molecule type" value="Genomic_DNA"/>
</dbReference>
<sequence length="198" mass="21852">MNSQHPTHINPYSAWSNRAGSDIPSVYGALPFASNASTSHIVLFSFTDFSPSILNCNVVGRNTGLHFRITTDPSSMPGYTTITDQEGKRISLIEWKDRPLVEISDIFSKRRVADWLTLSRDASHRVMKVKGRKYVWTPRQKAICLYPTETSTPALLGQITREDDGTISLEIAASAVAEGLLETCIVATVLLQCGHTID</sequence>
<dbReference type="Proteomes" id="UP001221142">
    <property type="component" value="Unassembled WGS sequence"/>
</dbReference>
<feature type="domain" description="DUF6593" evidence="1">
    <location>
        <begin position="52"/>
        <end position="192"/>
    </location>
</feature>
<evidence type="ECO:0000259" key="1">
    <source>
        <dbReference type="Pfam" id="PF20236"/>
    </source>
</evidence>
<protein>
    <recommendedName>
        <fullName evidence="1">DUF6593 domain-containing protein</fullName>
    </recommendedName>
</protein>